<organism evidence="3">
    <name type="scientific">Tolypothrix bouteillei VB521301</name>
    <dbReference type="NCBI Taxonomy" id="1479485"/>
    <lineage>
        <taxon>Bacteria</taxon>
        <taxon>Bacillati</taxon>
        <taxon>Cyanobacteriota</taxon>
        <taxon>Cyanophyceae</taxon>
        <taxon>Nostocales</taxon>
        <taxon>Tolypothrichaceae</taxon>
        <taxon>Tolypothrix</taxon>
    </lineage>
</organism>
<keyword evidence="3" id="KW-0808">Transferase</keyword>
<evidence type="ECO:0000313" key="2">
    <source>
        <dbReference type="EMBL" id="KAF3889394.1"/>
    </source>
</evidence>
<name>A0A0C1QTK5_9CYAN</name>
<evidence type="ECO:0000259" key="1">
    <source>
        <dbReference type="Pfam" id="PF01590"/>
    </source>
</evidence>
<keyword evidence="4" id="KW-1185">Reference proteome</keyword>
<dbReference type="Proteomes" id="UP000029738">
    <property type="component" value="Unassembled WGS sequence"/>
</dbReference>
<evidence type="ECO:0000313" key="4">
    <source>
        <dbReference type="Proteomes" id="UP000029738"/>
    </source>
</evidence>
<dbReference type="GO" id="GO:0016301">
    <property type="term" value="F:kinase activity"/>
    <property type="evidence" value="ECO:0007669"/>
    <property type="project" value="UniProtKB-KW"/>
</dbReference>
<accession>A0A0C1QTK5</accession>
<dbReference type="InterPro" id="IPR003018">
    <property type="entry name" value="GAF"/>
</dbReference>
<dbReference type="AlphaFoldDB" id="A0A0C1QTK5"/>
<reference evidence="3" key="1">
    <citation type="journal article" date="2015" name="Genome Announc.">
        <title>Draft Genome Sequence of Tolypothrix boutellei Strain VB521301.</title>
        <authorList>
            <person name="Chandrababunaidu M.M."/>
            <person name="Singh D."/>
            <person name="Sen D."/>
            <person name="Bhan S."/>
            <person name="Das S."/>
            <person name="Gupta A."/>
            <person name="Adhikary S.P."/>
            <person name="Tripathy S."/>
        </authorList>
    </citation>
    <scope>NUCLEOTIDE SEQUENCE</scope>
    <source>
        <strain evidence="3">VB521301</strain>
    </source>
</reference>
<dbReference type="SUPFAM" id="SSF55781">
    <property type="entry name" value="GAF domain-like"/>
    <property type="match status" value="1"/>
</dbReference>
<dbReference type="STRING" id="1479485.DA73_0239135"/>
<dbReference type="Gene3D" id="3.30.450.40">
    <property type="match status" value="1"/>
</dbReference>
<dbReference type="RefSeq" id="WP_038082307.1">
    <property type="nucleotide sequence ID" value="NZ_JHEG04000001.1"/>
</dbReference>
<dbReference type="EMBL" id="JHEG02000059">
    <property type="protein sequence ID" value="KIE07183.1"/>
    <property type="molecule type" value="Genomic_DNA"/>
</dbReference>
<dbReference type="InterPro" id="IPR029016">
    <property type="entry name" value="GAF-like_dom_sf"/>
</dbReference>
<dbReference type="EMBL" id="JHEG04000001">
    <property type="protein sequence ID" value="KAF3889394.1"/>
    <property type="molecule type" value="Genomic_DNA"/>
</dbReference>
<gene>
    <name evidence="3" type="ORF">DA73_0239135</name>
    <name evidence="2" type="ORF">DA73_0400030870</name>
</gene>
<dbReference type="Pfam" id="PF01590">
    <property type="entry name" value="GAF"/>
    <property type="match status" value="1"/>
</dbReference>
<protein>
    <submittedName>
        <fullName evidence="2">GAF domain-containing protein</fullName>
    </submittedName>
    <submittedName>
        <fullName evidence="3">Histidine kinase</fullName>
    </submittedName>
</protein>
<proteinExistence type="predicted"/>
<comment type="caution">
    <text evidence="3">The sequence shown here is derived from an EMBL/GenBank/DDBJ whole genome shotgun (WGS) entry which is preliminary data.</text>
</comment>
<reference evidence="2" key="2">
    <citation type="submission" date="2019-11" db="EMBL/GenBank/DDBJ databases">
        <title>Improved Assembly of Tolypothrix boutellei genome.</title>
        <authorList>
            <person name="Sarangi A.N."/>
            <person name="Mukherjee M."/>
            <person name="Ghosh S."/>
            <person name="Singh D."/>
            <person name="Das A."/>
            <person name="Kant S."/>
            <person name="Prusty A."/>
            <person name="Tripathy S."/>
        </authorList>
    </citation>
    <scope>NUCLEOTIDE SEQUENCE</scope>
    <source>
        <strain evidence="2">VB521301</strain>
    </source>
</reference>
<keyword evidence="3" id="KW-0418">Kinase</keyword>
<sequence length="179" mass="20745">MLNSTLPKTIQDILEKQNEPNAVFSSLLAALGEELKCDRCFLYLRNPELKLGKIAHCWRRSPEIPNLIQPEWEPEPESLPKEDPLFAAALRKDTSVYVEDVETANPEVVNREFERKHLGHRALIHSHLVWNNQLWGILQPCIFGNKREWSTFDRTVITQLERELPPLAAAYVQATFNQY</sequence>
<evidence type="ECO:0000313" key="3">
    <source>
        <dbReference type="EMBL" id="KIE07183.1"/>
    </source>
</evidence>
<feature type="domain" description="GAF" evidence="1">
    <location>
        <begin position="20"/>
        <end position="158"/>
    </location>
</feature>
<dbReference type="OrthoDB" id="511135at2"/>